<dbReference type="GO" id="GO:0006508">
    <property type="term" value="P:proteolysis"/>
    <property type="evidence" value="ECO:0007669"/>
    <property type="project" value="UniProtKB-KW"/>
</dbReference>
<dbReference type="Pfam" id="PF13180">
    <property type="entry name" value="PDZ_2"/>
    <property type="match status" value="1"/>
</dbReference>
<protein>
    <submittedName>
        <fullName evidence="5">Trypsin-like peptidase domain-containing protein</fullName>
    </submittedName>
</protein>
<feature type="domain" description="PDZ" evidence="4">
    <location>
        <begin position="378"/>
        <end position="458"/>
    </location>
</feature>
<evidence type="ECO:0000256" key="3">
    <source>
        <dbReference type="ARBA" id="ARBA00022801"/>
    </source>
</evidence>
<evidence type="ECO:0000256" key="1">
    <source>
        <dbReference type="ARBA" id="ARBA00010541"/>
    </source>
</evidence>
<evidence type="ECO:0000313" key="5">
    <source>
        <dbReference type="EMBL" id="MDC7227050.1"/>
    </source>
</evidence>
<sequence>MLIFSCATDTDAVREIPEYSEAFIDKINEYIDAGEYGRAISLCRTVEDERIAKLEKKAVAGIHKALAVAIVEKKFIEAAEFLKSLDAAGAEHEYNLAEIYISSIEKALDDDAEALALAVFQRDIINRDSDYSMTAETESLLFDASLENRNEIVLDYLLERNSELSENREDEIAAARKTPEKNEMISGTVTVWIDRGIKLEGGLGYPDRVIGSGFYIDRRGYVLTNYHVISSEVDPEYEGFSRLYIKYDKNEEKIPATVVGWDESLDIALLKAAITPEYIYNFPELREYKPGESIFAIGSPGGLDKTITSGIISATGDRRLLPLGDTIQVDVPINSGNSGGPVVDEDGKLVGVVFAGIEQFEGVNFIIPVKWIMNSLSELYVEGRNRQSWLGLSVHESNDGLEIIYVMPGTSGFIAGVGAGDRIVSIGGRAAEEITDAQEVMLSYRPGTLVNLVVERDEEELEFLLIAEERKNMPMKKALQLDSRKNLMAPFLGMAVERGNEDVMGQQYIIKRVYRGMSADETGLSVDDPFSIVNWEVDEKNGVIYAGIRIKKRKAGFLETAIQLGSYIDINNTI</sequence>
<dbReference type="PROSITE" id="PS50106">
    <property type="entry name" value="PDZ"/>
    <property type="match status" value="1"/>
</dbReference>
<dbReference type="GO" id="GO:0004252">
    <property type="term" value="F:serine-type endopeptidase activity"/>
    <property type="evidence" value="ECO:0007669"/>
    <property type="project" value="InterPro"/>
</dbReference>
<dbReference type="InterPro" id="IPR036034">
    <property type="entry name" value="PDZ_sf"/>
</dbReference>
<dbReference type="InterPro" id="IPR001940">
    <property type="entry name" value="Peptidase_S1C"/>
</dbReference>
<dbReference type="SUPFAM" id="SSF50156">
    <property type="entry name" value="PDZ domain-like"/>
    <property type="match status" value="1"/>
</dbReference>
<name>A0AAJ1ID13_9SPIO</name>
<comment type="caution">
    <text evidence="5">The sequence shown here is derived from an EMBL/GenBank/DDBJ whole genome shotgun (WGS) entry which is preliminary data.</text>
</comment>
<reference evidence="5 6" key="1">
    <citation type="submission" date="2022-12" db="EMBL/GenBank/DDBJ databases">
        <title>Metagenome assembled genome from gulf of manar.</title>
        <authorList>
            <person name="Kohli P."/>
            <person name="Pk S."/>
            <person name="Venkata Ramana C."/>
            <person name="Sasikala C."/>
        </authorList>
    </citation>
    <scope>NUCLEOTIDE SEQUENCE [LARGE SCALE GENOMIC DNA]</scope>
    <source>
        <strain evidence="5">JB008</strain>
    </source>
</reference>
<dbReference type="Pfam" id="PF13365">
    <property type="entry name" value="Trypsin_2"/>
    <property type="match status" value="1"/>
</dbReference>
<comment type="similarity">
    <text evidence="1">Belongs to the peptidase S1C family.</text>
</comment>
<dbReference type="InterPro" id="IPR009003">
    <property type="entry name" value="Peptidase_S1_PA"/>
</dbReference>
<accession>A0AAJ1ID13</accession>
<dbReference type="InterPro" id="IPR051201">
    <property type="entry name" value="Chloro_Bact_Ser_Proteases"/>
</dbReference>
<dbReference type="SUPFAM" id="SSF50494">
    <property type="entry name" value="Trypsin-like serine proteases"/>
    <property type="match status" value="1"/>
</dbReference>
<keyword evidence="3" id="KW-0378">Hydrolase</keyword>
<dbReference type="Proteomes" id="UP001221217">
    <property type="component" value="Unassembled WGS sequence"/>
</dbReference>
<keyword evidence="2" id="KW-0645">Protease</keyword>
<dbReference type="InterPro" id="IPR001478">
    <property type="entry name" value="PDZ"/>
</dbReference>
<evidence type="ECO:0000256" key="2">
    <source>
        <dbReference type="ARBA" id="ARBA00022670"/>
    </source>
</evidence>
<dbReference type="InterPro" id="IPR043504">
    <property type="entry name" value="Peptidase_S1_PA_chymotrypsin"/>
</dbReference>
<dbReference type="EMBL" id="JAQQAL010000022">
    <property type="protein sequence ID" value="MDC7227050.1"/>
    <property type="molecule type" value="Genomic_DNA"/>
</dbReference>
<dbReference type="PANTHER" id="PTHR43343:SF3">
    <property type="entry name" value="PROTEASE DO-LIKE 8, CHLOROPLASTIC"/>
    <property type="match status" value="1"/>
</dbReference>
<dbReference type="PANTHER" id="PTHR43343">
    <property type="entry name" value="PEPTIDASE S12"/>
    <property type="match status" value="1"/>
</dbReference>
<evidence type="ECO:0000259" key="4">
    <source>
        <dbReference type="PROSITE" id="PS50106"/>
    </source>
</evidence>
<gene>
    <name evidence="5" type="ORF">PQJ61_09835</name>
</gene>
<dbReference type="SMART" id="SM00228">
    <property type="entry name" value="PDZ"/>
    <property type="match status" value="1"/>
</dbReference>
<proteinExistence type="inferred from homology"/>
<dbReference type="Gene3D" id="2.30.42.10">
    <property type="match status" value="1"/>
</dbReference>
<dbReference type="AlphaFoldDB" id="A0AAJ1ID13"/>
<dbReference type="PRINTS" id="PR00834">
    <property type="entry name" value="PROTEASES2C"/>
</dbReference>
<evidence type="ECO:0000313" key="6">
    <source>
        <dbReference type="Proteomes" id="UP001221217"/>
    </source>
</evidence>
<dbReference type="Gene3D" id="2.40.10.10">
    <property type="entry name" value="Trypsin-like serine proteases"/>
    <property type="match status" value="2"/>
</dbReference>
<organism evidence="5 6">
    <name type="scientific">Candidatus Thalassospirochaeta sargassi</name>
    <dbReference type="NCBI Taxonomy" id="3119039"/>
    <lineage>
        <taxon>Bacteria</taxon>
        <taxon>Pseudomonadati</taxon>
        <taxon>Spirochaetota</taxon>
        <taxon>Spirochaetia</taxon>
        <taxon>Spirochaetales</taxon>
        <taxon>Spirochaetaceae</taxon>
        <taxon>Candidatus Thalassospirochaeta</taxon>
    </lineage>
</organism>